<dbReference type="EMBL" id="FNFY01000002">
    <property type="protein sequence ID" value="SDK36268.1"/>
    <property type="molecule type" value="Genomic_DNA"/>
</dbReference>
<organism evidence="2 3">
    <name type="scientific">Lacicoccus qingdaonensis</name>
    <dbReference type="NCBI Taxonomy" id="576118"/>
    <lineage>
        <taxon>Bacteria</taxon>
        <taxon>Bacillati</taxon>
        <taxon>Bacillota</taxon>
        <taxon>Bacilli</taxon>
        <taxon>Bacillales</taxon>
        <taxon>Salinicoccaceae</taxon>
        <taxon>Lacicoccus</taxon>
    </lineage>
</organism>
<evidence type="ECO:0000313" key="2">
    <source>
        <dbReference type="EMBL" id="SDK36268.1"/>
    </source>
</evidence>
<evidence type="ECO:0000313" key="3">
    <source>
        <dbReference type="Proteomes" id="UP000199008"/>
    </source>
</evidence>
<dbReference type="RefSeq" id="WP_176754033.1">
    <property type="nucleotide sequence ID" value="NZ_FNFY01000002.1"/>
</dbReference>
<proteinExistence type="predicted"/>
<keyword evidence="1" id="KW-0812">Transmembrane</keyword>
<keyword evidence="1" id="KW-1133">Transmembrane helix</keyword>
<dbReference type="Proteomes" id="UP000199008">
    <property type="component" value="Unassembled WGS sequence"/>
</dbReference>
<protein>
    <submittedName>
        <fullName evidence="2">Uncharacterized protein</fullName>
    </submittedName>
</protein>
<accession>A0A1G9B9R9</accession>
<dbReference type="AlphaFoldDB" id="A0A1G9B9R9"/>
<reference evidence="3" key="1">
    <citation type="submission" date="2016-10" db="EMBL/GenBank/DDBJ databases">
        <authorList>
            <person name="Varghese N."/>
            <person name="Submissions S."/>
        </authorList>
    </citation>
    <scope>NUCLEOTIDE SEQUENCE [LARGE SCALE GENOMIC DNA]</scope>
    <source>
        <strain evidence="3">CGMCC 1.8895</strain>
    </source>
</reference>
<name>A0A1G9B9R9_9BACL</name>
<keyword evidence="1" id="KW-0472">Membrane</keyword>
<gene>
    <name evidence="2" type="ORF">SAMN05216216_102174</name>
</gene>
<keyword evidence="3" id="KW-1185">Reference proteome</keyword>
<feature type="transmembrane region" description="Helical" evidence="1">
    <location>
        <begin position="5"/>
        <end position="25"/>
    </location>
</feature>
<sequence>MTKTLLVLILMAVLVFVLNFVFGMIPMIAGYSLPLALFLGISLGFYIYTLIDNRIG</sequence>
<evidence type="ECO:0000256" key="1">
    <source>
        <dbReference type="SAM" id="Phobius"/>
    </source>
</evidence>
<feature type="transmembrane region" description="Helical" evidence="1">
    <location>
        <begin position="31"/>
        <end position="51"/>
    </location>
</feature>
<dbReference type="STRING" id="576118.SAMN05216216_102174"/>